<evidence type="ECO:0008006" key="4">
    <source>
        <dbReference type="Google" id="ProtNLM"/>
    </source>
</evidence>
<name>A0AAV4FPX7_9GAST</name>
<keyword evidence="3" id="KW-1185">Reference proteome</keyword>
<comment type="caution">
    <text evidence="2">The sequence shown here is derived from an EMBL/GenBank/DDBJ whole genome shotgun (WGS) entry which is preliminary data.</text>
</comment>
<sequence length="124" mass="13430">MKSLKIIVLAAIICESLAFVRLEGMDSNHNPALRNSAEFLREAQKRSEANVDGDLLCYGCRNTDPTSNSCVGRVEACQSGEVCASVFHADNTNLDGCLAATICDHLMKSDGIYARCCSTNFCNM</sequence>
<protein>
    <recommendedName>
        <fullName evidence="4">UPAR/Ly6 domain-containing protein</fullName>
    </recommendedName>
</protein>
<dbReference type="AlphaFoldDB" id="A0AAV4FPX7"/>
<keyword evidence="1" id="KW-0732">Signal</keyword>
<reference evidence="2 3" key="1">
    <citation type="journal article" date="2021" name="Elife">
        <title>Chloroplast acquisition without the gene transfer in kleptoplastic sea slugs, Plakobranchus ocellatus.</title>
        <authorList>
            <person name="Maeda T."/>
            <person name="Takahashi S."/>
            <person name="Yoshida T."/>
            <person name="Shimamura S."/>
            <person name="Takaki Y."/>
            <person name="Nagai Y."/>
            <person name="Toyoda A."/>
            <person name="Suzuki Y."/>
            <person name="Arimoto A."/>
            <person name="Ishii H."/>
            <person name="Satoh N."/>
            <person name="Nishiyama T."/>
            <person name="Hasebe M."/>
            <person name="Maruyama T."/>
            <person name="Minagawa J."/>
            <person name="Obokata J."/>
            <person name="Shigenobu S."/>
        </authorList>
    </citation>
    <scope>NUCLEOTIDE SEQUENCE [LARGE SCALE GENOMIC DNA]</scope>
</reference>
<organism evidence="2 3">
    <name type="scientific">Elysia marginata</name>
    <dbReference type="NCBI Taxonomy" id="1093978"/>
    <lineage>
        <taxon>Eukaryota</taxon>
        <taxon>Metazoa</taxon>
        <taxon>Spiralia</taxon>
        <taxon>Lophotrochozoa</taxon>
        <taxon>Mollusca</taxon>
        <taxon>Gastropoda</taxon>
        <taxon>Heterobranchia</taxon>
        <taxon>Euthyneura</taxon>
        <taxon>Panpulmonata</taxon>
        <taxon>Sacoglossa</taxon>
        <taxon>Placobranchoidea</taxon>
        <taxon>Plakobranchidae</taxon>
        <taxon>Elysia</taxon>
    </lineage>
</organism>
<proteinExistence type="predicted"/>
<feature type="chain" id="PRO_5043719194" description="UPAR/Ly6 domain-containing protein" evidence="1">
    <location>
        <begin position="19"/>
        <end position="124"/>
    </location>
</feature>
<dbReference type="InterPro" id="IPR045860">
    <property type="entry name" value="Snake_toxin-like_sf"/>
</dbReference>
<feature type="signal peptide" evidence="1">
    <location>
        <begin position="1"/>
        <end position="18"/>
    </location>
</feature>
<gene>
    <name evidence="2" type="ORF">ElyMa_003909200</name>
</gene>
<dbReference type="EMBL" id="BMAT01007957">
    <property type="protein sequence ID" value="GFR75061.1"/>
    <property type="molecule type" value="Genomic_DNA"/>
</dbReference>
<dbReference type="SUPFAM" id="SSF57302">
    <property type="entry name" value="Snake toxin-like"/>
    <property type="match status" value="1"/>
</dbReference>
<evidence type="ECO:0000313" key="2">
    <source>
        <dbReference type="EMBL" id="GFR75061.1"/>
    </source>
</evidence>
<evidence type="ECO:0000313" key="3">
    <source>
        <dbReference type="Proteomes" id="UP000762676"/>
    </source>
</evidence>
<accession>A0AAV4FPX7</accession>
<evidence type="ECO:0000256" key="1">
    <source>
        <dbReference type="SAM" id="SignalP"/>
    </source>
</evidence>
<dbReference type="Proteomes" id="UP000762676">
    <property type="component" value="Unassembled WGS sequence"/>
</dbReference>